<feature type="region of interest" description="Disordered" evidence="1">
    <location>
        <begin position="159"/>
        <end position="185"/>
    </location>
</feature>
<feature type="compositionally biased region" description="Polar residues" evidence="1">
    <location>
        <begin position="173"/>
        <end position="185"/>
    </location>
</feature>
<dbReference type="AlphaFoldDB" id="A0A3S5BV27"/>
<dbReference type="OrthoDB" id="5548448at2759"/>
<evidence type="ECO:0000313" key="3">
    <source>
        <dbReference type="Proteomes" id="UP000784294"/>
    </source>
</evidence>
<proteinExistence type="predicted"/>
<keyword evidence="3" id="KW-1185">Reference proteome</keyword>
<protein>
    <submittedName>
        <fullName evidence="2">Uncharacterized protein</fullName>
    </submittedName>
</protein>
<dbReference type="EMBL" id="CAAALY010268938">
    <property type="protein sequence ID" value="VEL41355.1"/>
    <property type="molecule type" value="Genomic_DNA"/>
</dbReference>
<organism evidence="2 3">
    <name type="scientific">Protopolystoma xenopodis</name>
    <dbReference type="NCBI Taxonomy" id="117903"/>
    <lineage>
        <taxon>Eukaryota</taxon>
        <taxon>Metazoa</taxon>
        <taxon>Spiralia</taxon>
        <taxon>Lophotrochozoa</taxon>
        <taxon>Platyhelminthes</taxon>
        <taxon>Monogenea</taxon>
        <taxon>Polyopisthocotylea</taxon>
        <taxon>Polystomatidea</taxon>
        <taxon>Polystomatidae</taxon>
        <taxon>Protopolystoma</taxon>
    </lineage>
</organism>
<comment type="caution">
    <text evidence="2">The sequence shown here is derived from an EMBL/GenBank/DDBJ whole genome shotgun (WGS) entry which is preliminary data.</text>
</comment>
<dbReference type="Proteomes" id="UP000784294">
    <property type="component" value="Unassembled WGS sequence"/>
</dbReference>
<gene>
    <name evidence="2" type="ORF">PXEA_LOCUS34795</name>
</gene>
<feature type="non-terminal residue" evidence="2">
    <location>
        <position position="1"/>
    </location>
</feature>
<sequence>MFSPHLGKSSFEVGAEDDQIAELRLLLSLFNFILTDDFDLRLSLDAAETEVPVEIHLETGMDTDSNIVSDGSHRPPDLTADVAVTGLAEILPLITEERLMIPELCGLFYQVVSCACIVRTDALHRITDQQLYLLVERLRFGLFGSDLSKSSVSASYVSSISGDQGSGRMRTTPIGSCSSKPSGSA</sequence>
<name>A0A3S5BV27_9PLAT</name>
<accession>A0A3S5BV27</accession>
<reference evidence="2" key="1">
    <citation type="submission" date="2018-11" db="EMBL/GenBank/DDBJ databases">
        <authorList>
            <consortium name="Pathogen Informatics"/>
        </authorList>
    </citation>
    <scope>NUCLEOTIDE SEQUENCE</scope>
</reference>
<evidence type="ECO:0000313" key="2">
    <source>
        <dbReference type="EMBL" id="VEL41355.1"/>
    </source>
</evidence>
<evidence type="ECO:0000256" key="1">
    <source>
        <dbReference type="SAM" id="MobiDB-lite"/>
    </source>
</evidence>